<evidence type="ECO:0000256" key="1">
    <source>
        <dbReference type="SAM" id="Phobius"/>
    </source>
</evidence>
<proteinExistence type="predicted"/>
<organism evidence="2 3">
    <name type="scientific">Pacificimonas flava</name>
    <dbReference type="NCBI Taxonomy" id="1234595"/>
    <lineage>
        <taxon>Bacteria</taxon>
        <taxon>Pseudomonadati</taxon>
        <taxon>Pseudomonadota</taxon>
        <taxon>Alphaproteobacteria</taxon>
        <taxon>Sphingomonadales</taxon>
        <taxon>Sphingosinicellaceae</taxon>
        <taxon>Pacificimonas</taxon>
    </lineage>
</organism>
<keyword evidence="1" id="KW-0812">Transmembrane</keyword>
<protein>
    <submittedName>
        <fullName evidence="2">Uncharacterized protein</fullName>
    </submittedName>
</protein>
<dbReference type="AlphaFoldDB" id="A0A219B316"/>
<evidence type="ECO:0000313" key="3">
    <source>
        <dbReference type="Proteomes" id="UP000198462"/>
    </source>
</evidence>
<dbReference type="Proteomes" id="UP000198462">
    <property type="component" value="Unassembled WGS sequence"/>
</dbReference>
<accession>A0A219B316</accession>
<gene>
    <name evidence="2" type="ORF">B5C34_03270</name>
</gene>
<dbReference type="EMBL" id="NFZT01000001">
    <property type="protein sequence ID" value="OWV32564.1"/>
    <property type="molecule type" value="Genomic_DNA"/>
</dbReference>
<keyword evidence="3" id="KW-1185">Reference proteome</keyword>
<feature type="transmembrane region" description="Helical" evidence="1">
    <location>
        <begin position="43"/>
        <end position="63"/>
    </location>
</feature>
<sequence length="90" mass="9673">MIHKLGNLFVLKNGFEAGLVIYALAWGAASRGAAYLDKFPGNFGWVLFAACMLTVLIAGASLVDGVKTWRERRLAKSALGRVVARARAAH</sequence>
<evidence type="ECO:0000313" key="2">
    <source>
        <dbReference type="EMBL" id="OWV32564.1"/>
    </source>
</evidence>
<reference evidence="3" key="1">
    <citation type="submission" date="2017-05" db="EMBL/GenBank/DDBJ databases">
        <authorList>
            <person name="Lin X."/>
        </authorList>
    </citation>
    <scope>NUCLEOTIDE SEQUENCE [LARGE SCALE GENOMIC DNA]</scope>
    <source>
        <strain evidence="3">JLT2012</strain>
    </source>
</reference>
<name>A0A219B316_9SPHN</name>
<keyword evidence="1" id="KW-0472">Membrane</keyword>
<comment type="caution">
    <text evidence="2">The sequence shown here is derived from an EMBL/GenBank/DDBJ whole genome shotgun (WGS) entry which is preliminary data.</text>
</comment>
<keyword evidence="1" id="KW-1133">Transmembrane helix</keyword>